<dbReference type="AlphaFoldDB" id="A0A382EB03"/>
<dbReference type="InterPro" id="IPR011042">
    <property type="entry name" value="6-blade_b-propeller_TolB-like"/>
</dbReference>
<name>A0A382EB03_9ZZZZ</name>
<dbReference type="SUPFAM" id="SSF63829">
    <property type="entry name" value="Calcium-dependent phosphotriesterase"/>
    <property type="match status" value="1"/>
</dbReference>
<evidence type="ECO:0000313" key="2">
    <source>
        <dbReference type="EMBL" id="SVB47986.1"/>
    </source>
</evidence>
<accession>A0A382EB03</accession>
<organism evidence="2">
    <name type="scientific">marine metagenome</name>
    <dbReference type="NCBI Taxonomy" id="408172"/>
    <lineage>
        <taxon>unclassified sequences</taxon>
        <taxon>metagenomes</taxon>
        <taxon>ecological metagenomes</taxon>
    </lineage>
</organism>
<dbReference type="PROSITE" id="PS51125">
    <property type="entry name" value="NHL"/>
    <property type="match status" value="1"/>
</dbReference>
<dbReference type="InterPro" id="IPR001258">
    <property type="entry name" value="NHL_repeat"/>
</dbReference>
<dbReference type="EMBL" id="UINC01043649">
    <property type="protein sequence ID" value="SVB47986.1"/>
    <property type="molecule type" value="Genomic_DNA"/>
</dbReference>
<protein>
    <submittedName>
        <fullName evidence="2">Uncharacterized protein</fullName>
    </submittedName>
</protein>
<keyword evidence="1" id="KW-0677">Repeat</keyword>
<feature type="non-terminal residue" evidence="2">
    <location>
        <position position="109"/>
    </location>
</feature>
<dbReference type="Gene3D" id="2.120.10.30">
    <property type="entry name" value="TolB, C-terminal domain"/>
    <property type="match status" value="1"/>
</dbReference>
<gene>
    <name evidence="2" type="ORF">METZ01_LOCUS200840</name>
</gene>
<reference evidence="2" key="1">
    <citation type="submission" date="2018-05" db="EMBL/GenBank/DDBJ databases">
        <authorList>
            <person name="Lanie J.A."/>
            <person name="Ng W.-L."/>
            <person name="Kazmierczak K.M."/>
            <person name="Andrzejewski T.M."/>
            <person name="Davidsen T.M."/>
            <person name="Wayne K.J."/>
            <person name="Tettelin H."/>
            <person name="Glass J.I."/>
            <person name="Rusch D."/>
            <person name="Podicherti R."/>
            <person name="Tsui H.-C.T."/>
            <person name="Winkler M.E."/>
        </authorList>
    </citation>
    <scope>NUCLEOTIDE SEQUENCE</scope>
</reference>
<evidence type="ECO:0000256" key="1">
    <source>
        <dbReference type="ARBA" id="ARBA00022737"/>
    </source>
</evidence>
<proteinExistence type="predicted"/>
<sequence>MRYMKSIGLNSNQQIGRGFNHPYDVAFSYDQRIYVLNRMYPQSTDGIRVQICDLDDEWYGEFGHGPGNANDQFMVPVCIGFDSEERLFVTDESHHQIKIFDKEGKFLEA</sequence>